<accession>A0A2P2QRU6</accession>
<sequence length="75" mass="8293">MDSLRSLLTGNDTRNLLYAGIQSVAVLIRNRRSNPTDWAGTNNEANKPTTSKFFSQTLLTLPATSASNFLHQLQN</sequence>
<name>A0A2P2QRU6_RHIMU</name>
<reference evidence="1" key="1">
    <citation type="submission" date="2018-02" db="EMBL/GenBank/DDBJ databases">
        <title>Rhizophora mucronata_Transcriptome.</title>
        <authorList>
            <person name="Meera S.P."/>
            <person name="Sreeshan A."/>
            <person name="Augustine A."/>
        </authorList>
    </citation>
    <scope>NUCLEOTIDE SEQUENCE</scope>
    <source>
        <tissue evidence="1">Leaf</tissue>
    </source>
</reference>
<proteinExistence type="predicted"/>
<dbReference type="AlphaFoldDB" id="A0A2P2QRU6"/>
<organism evidence="1">
    <name type="scientific">Rhizophora mucronata</name>
    <name type="common">Asiatic mangrove</name>
    <dbReference type="NCBI Taxonomy" id="61149"/>
    <lineage>
        <taxon>Eukaryota</taxon>
        <taxon>Viridiplantae</taxon>
        <taxon>Streptophyta</taxon>
        <taxon>Embryophyta</taxon>
        <taxon>Tracheophyta</taxon>
        <taxon>Spermatophyta</taxon>
        <taxon>Magnoliopsida</taxon>
        <taxon>eudicotyledons</taxon>
        <taxon>Gunneridae</taxon>
        <taxon>Pentapetalae</taxon>
        <taxon>rosids</taxon>
        <taxon>fabids</taxon>
        <taxon>Malpighiales</taxon>
        <taxon>Rhizophoraceae</taxon>
        <taxon>Rhizophora</taxon>
    </lineage>
</organism>
<evidence type="ECO:0000313" key="1">
    <source>
        <dbReference type="EMBL" id="MBX69658.1"/>
    </source>
</evidence>
<protein>
    <submittedName>
        <fullName evidence="1">Uncharacterized protein</fullName>
    </submittedName>
</protein>
<dbReference type="EMBL" id="GGEC01089174">
    <property type="protein sequence ID" value="MBX69658.1"/>
    <property type="molecule type" value="Transcribed_RNA"/>
</dbReference>